<dbReference type="InterPro" id="IPR018076">
    <property type="entry name" value="T2SS_GspF_dom"/>
</dbReference>
<keyword evidence="2" id="KW-1003">Cell membrane</keyword>
<keyword evidence="5 6" id="KW-0472">Membrane</keyword>
<name>A0A1I3DTH2_9ACTN</name>
<evidence type="ECO:0000256" key="4">
    <source>
        <dbReference type="ARBA" id="ARBA00022989"/>
    </source>
</evidence>
<gene>
    <name evidence="8" type="ORF">SAMN05216561_10378</name>
</gene>
<dbReference type="RefSeq" id="WP_091110856.1">
    <property type="nucleotide sequence ID" value="NZ_BKAF01000020.1"/>
</dbReference>
<keyword evidence="3 6" id="KW-0812">Transmembrane</keyword>
<dbReference type="PANTHER" id="PTHR35007:SF3">
    <property type="entry name" value="POSSIBLE CONSERVED ALANINE RICH MEMBRANE PROTEIN"/>
    <property type="match status" value="1"/>
</dbReference>
<comment type="subcellular location">
    <subcellularLocation>
        <location evidence="1">Cell membrane</location>
        <topology evidence="1">Multi-pass membrane protein</topology>
    </subcellularLocation>
</comment>
<organism evidence="8 9">
    <name type="scientific">Nocardioides psychrotolerans</name>
    <dbReference type="NCBI Taxonomy" id="1005945"/>
    <lineage>
        <taxon>Bacteria</taxon>
        <taxon>Bacillati</taxon>
        <taxon>Actinomycetota</taxon>
        <taxon>Actinomycetes</taxon>
        <taxon>Propionibacteriales</taxon>
        <taxon>Nocardioidaceae</taxon>
        <taxon>Nocardioides</taxon>
    </lineage>
</organism>
<dbReference type="PANTHER" id="PTHR35007">
    <property type="entry name" value="INTEGRAL MEMBRANE PROTEIN-RELATED"/>
    <property type="match status" value="1"/>
</dbReference>
<protein>
    <submittedName>
        <fullName evidence="8">Type II secretion system (T2SS), protein F</fullName>
    </submittedName>
</protein>
<sequence length="238" mass="25038">MIWLSALAVALATALLLPTRPRWERSPPVPSGPAPDDGGWMRRHRWLLSLLAGLGAWLFLGGTPGLVGGTVAAVVAWVVIGRGESPAARRDREATRRELPHVVTLLAAALRVGVAPAEAARLVCRALPGPATTRLDRSVARLELGADPAEVWSKLALEPGLAPLGRALSRSHDTGASVVTAVERLSDQLAREARGDVEDRARAVGVKAAVPLGLCLLPAFLLIGIVPLVAGLMSSFQW</sequence>
<proteinExistence type="predicted"/>
<evidence type="ECO:0000256" key="5">
    <source>
        <dbReference type="ARBA" id="ARBA00023136"/>
    </source>
</evidence>
<evidence type="ECO:0000259" key="7">
    <source>
        <dbReference type="Pfam" id="PF00482"/>
    </source>
</evidence>
<keyword evidence="4 6" id="KW-1133">Transmembrane helix</keyword>
<dbReference type="EMBL" id="FOQG01000003">
    <property type="protein sequence ID" value="SFH89995.1"/>
    <property type="molecule type" value="Genomic_DNA"/>
</dbReference>
<keyword evidence="9" id="KW-1185">Reference proteome</keyword>
<dbReference type="Pfam" id="PF00482">
    <property type="entry name" value="T2SSF"/>
    <property type="match status" value="1"/>
</dbReference>
<feature type="domain" description="Type II secretion system protein GspF" evidence="7">
    <location>
        <begin position="104"/>
        <end position="224"/>
    </location>
</feature>
<dbReference type="OrthoDB" id="3267562at2"/>
<evidence type="ECO:0000256" key="6">
    <source>
        <dbReference type="SAM" id="Phobius"/>
    </source>
</evidence>
<evidence type="ECO:0000256" key="2">
    <source>
        <dbReference type="ARBA" id="ARBA00022475"/>
    </source>
</evidence>
<feature type="transmembrane region" description="Helical" evidence="6">
    <location>
        <begin position="209"/>
        <end position="233"/>
    </location>
</feature>
<evidence type="ECO:0000256" key="3">
    <source>
        <dbReference type="ARBA" id="ARBA00022692"/>
    </source>
</evidence>
<evidence type="ECO:0000313" key="8">
    <source>
        <dbReference type="EMBL" id="SFH89995.1"/>
    </source>
</evidence>
<feature type="transmembrane region" description="Helical" evidence="6">
    <location>
        <begin position="46"/>
        <end position="79"/>
    </location>
</feature>
<dbReference type="Proteomes" id="UP000198649">
    <property type="component" value="Unassembled WGS sequence"/>
</dbReference>
<dbReference type="GO" id="GO:0005886">
    <property type="term" value="C:plasma membrane"/>
    <property type="evidence" value="ECO:0007669"/>
    <property type="project" value="UniProtKB-SubCell"/>
</dbReference>
<evidence type="ECO:0000313" key="9">
    <source>
        <dbReference type="Proteomes" id="UP000198649"/>
    </source>
</evidence>
<reference evidence="8 9" key="1">
    <citation type="submission" date="2016-10" db="EMBL/GenBank/DDBJ databases">
        <authorList>
            <person name="de Groot N.N."/>
        </authorList>
    </citation>
    <scope>NUCLEOTIDE SEQUENCE [LARGE SCALE GENOMIC DNA]</scope>
    <source>
        <strain evidence="8 9">CGMCC 1.11156</strain>
    </source>
</reference>
<evidence type="ECO:0000256" key="1">
    <source>
        <dbReference type="ARBA" id="ARBA00004651"/>
    </source>
</evidence>
<dbReference type="STRING" id="1005945.SAMN05216561_10378"/>
<dbReference type="AlphaFoldDB" id="A0A1I3DTH2"/>
<accession>A0A1I3DTH2</accession>